<dbReference type="SMART" id="SM00530">
    <property type="entry name" value="HTH_XRE"/>
    <property type="match status" value="1"/>
</dbReference>
<dbReference type="CDD" id="cd00093">
    <property type="entry name" value="HTH_XRE"/>
    <property type="match status" value="1"/>
</dbReference>
<comment type="caution">
    <text evidence="2">The sequence shown here is derived from an EMBL/GenBank/DDBJ whole genome shotgun (WGS) entry which is preliminary data.</text>
</comment>
<evidence type="ECO:0000313" key="2">
    <source>
        <dbReference type="EMBL" id="GAA6167914.1"/>
    </source>
</evidence>
<gene>
    <name evidence="2" type="ORF">NBRC116591_17250</name>
</gene>
<organism evidence="2 3">
    <name type="scientific">Sessilibacter corallicola</name>
    <dbReference type="NCBI Taxonomy" id="2904075"/>
    <lineage>
        <taxon>Bacteria</taxon>
        <taxon>Pseudomonadati</taxon>
        <taxon>Pseudomonadota</taxon>
        <taxon>Gammaproteobacteria</taxon>
        <taxon>Cellvibrionales</taxon>
        <taxon>Cellvibrionaceae</taxon>
        <taxon>Sessilibacter</taxon>
    </lineage>
</organism>
<dbReference type="InterPro" id="IPR001387">
    <property type="entry name" value="Cro/C1-type_HTH"/>
</dbReference>
<reference evidence="2 3" key="1">
    <citation type="submission" date="2024-04" db="EMBL/GenBank/DDBJ databases">
        <title>Draft genome sequence of Sessilibacter corallicola NBRC 116591.</title>
        <authorList>
            <person name="Miyakawa T."/>
            <person name="Kusuya Y."/>
            <person name="Miura T."/>
        </authorList>
    </citation>
    <scope>NUCLEOTIDE SEQUENCE [LARGE SCALE GENOMIC DNA]</scope>
    <source>
        <strain evidence="2 3">KU-00831-HH</strain>
    </source>
</reference>
<evidence type="ECO:0000259" key="1">
    <source>
        <dbReference type="PROSITE" id="PS50943"/>
    </source>
</evidence>
<evidence type="ECO:0000313" key="3">
    <source>
        <dbReference type="Proteomes" id="UP001465153"/>
    </source>
</evidence>
<dbReference type="Gene3D" id="1.10.260.40">
    <property type="entry name" value="lambda repressor-like DNA-binding domains"/>
    <property type="match status" value="1"/>
</dbReference>
<keyword evidence="3" id="KW-1185">Reference proteome</keyword>
<dbReference type="Pfam" id="PF13560">
    <property type="entry name" value="HTH_31"/>
    <property type="match status" value="1"/>
</dbReference>
<dbReference type="Proteomes" id="UP001465153">
    <property type="component" value="Unassembled WGS sequence"/>
</dbReference>
<name>A0ABQ0A8D7_9GAMM</name>
<accession>A0ABQ0A8D7</accession>
<dbReference type="InterPro" id="IPR010982">
    <property type="entry name" value="Lambda_DNA-bd_dom_sf"/>
</dbReference>
<feature type="domain" description="HTH cro/C1-type" evidence="1">
    <location>
        <begin position="8"/>
        <end position="63"/>
    </location>
</feature>
<dbReference type="RefSeq" id="WP_353302577.1">
    <property type="nucleotide sequence ID" value="NZ_BAABWN010000005.1"/>
</dbReference>
<proteinExistence type="predicted"/>
<protein>
    <recommendedName>
        <fullName evidence="1">HTH cro/C1-type domain-containing protein</fullName>
    </recommendedName>
</protein>
<dbReference type="SUPFAM" id="SSF47413">
    <property type="entry name" value="lambda repressor-like DNA-binding domains"/>
    <property type="match status" value="1"/>
</dbReference>
<dbReference type="PROSITE" id="PS50943">
    <property type="entry name" value="HTH_CROC1"/>
    <property type="match status" value="1"/>
</dbReference>
<dbReference type="EMBL" id="BAABWN010000005">
    <property type="protein sequence ID" value="GAA6167914.1"/>
    <property type="molecule type" value="Genomic_DNA"/>
</dbReference>
<sequence length="122" mass="13771">MTPFGNYLEQLRRKRGLQQQQLAEGVGINACYISGMEGGRKNPASKEVLNRIIKVLDLSTEEVETFWLRVEQSKRSIKIPQETSAKEFELISELWKKLGSLSEPQIHIISAALKITTTRGGQ</sequence>